<gene>
    <name evidence="1" type="ORF">K461DRAFT_314445</name>
</gene>
<organism evidence="1 2">
    <name type="scientific">Myriangium duriaei CBS 260.36</name>
    <dbReference type="NCBI Taxonomy" id="1168546"/>
    <lineage>
        <taxon>Eukaryota</taxon>
        <taxon>Fungi</taxon>
        <taxon>Dikarya</taxon>
        <taxon>Ascomycota</taxon>
        <taxon>Pezizomycotina</taxon>
        <taxon>Dothideomycetes</taxon>
        <taxon>Dothideomycetidae</taxon>
        <taxon>Myriangiales</taxon>
        <taxon>Myriangiaceae</taxon>
        <taxon>Myriangium</taxon>
    </lineage>
</organism>
<proteinExistence type="predicted"/>
<evidence type="ECO:0000313" key="2">
    <source>
        <dbReference type="Proteomes" id="UP000799439"/>
    </source>
</evidence>
<feature type="non-terminal residue" evidence="1">
    <location>
        <position position="228"/>
    </location>
</feature>
<dbReference type="Proteomes" id="UP000799439">
    <property type="component" value="Unassembled WGS sequence"/>
</dbReference>
<protein>
    <submittedName>
        <fullName evidence="1">Uncharacterized protein</fullName>
    </submittedName>
</protein>
<keyword evidence="2" id="KW-1185">Reference proteome</keyword>
<dbReference type="EMBL" id="ML996089">
    <property type="protein sequence ID" value="KAF2150417.1"/>
    <property type="molecule type" value="Genomic_DNA"/>
</dbReference>
<sequence length="228" mass="25992">MMIYDLVWERYNRRDRFCDMEGSLDGADCDCEWWEDGRSYPKLGASPTLWALARTCKEIHEAVLPLVYKGVTFGAGCAFCAIGYISLTEFVDFMHKAHVDLIIQLSFECSIGHGMSKRFAKFMKVIAHGRYLKTLSVTFGFFDSSGALWPLEEAAELGILCLYWQTLLVKGKIIIRFCGDMWGEPEKELKEKLQTMEEQRLRKVSDRSSLSGPADAIMLNIVEWAEAD</sequence>
<evidence type="ECO:0000313" key="1">
    <source>
        <dbReference type="EMBL" id="KAF2150417.1"/>
    </source>
</evidence>
<reference evidence="1" key="1">
    <citation type="journal article" date="2020" name="Stud. Mycol.">
        <title>101 Dothideomycetes genomes: a test case for predicting lifestyles and emergence of pathogens.</title>
        <authorList>
            <person name="Haridas S."/>
            <person name="Albert R."/>
            <person name="Binder M."/>
            <person name="Bloem J."/>
            <person name="Labutti K."/>
            <person name="Salamov A."/>
            <person name="Andreopoulos B."/>
            <person name="Baker S."/>
            <person name="Barry K."/>
            <person name="Bills G."/>
            <person name="Bluhm B."/>
            <person name="Cannon C."/>
            <person name="Castanera R."/>
            <person name="Culley D."/>
            <person name="Daum C."/>
            <person name="Ezra D."/>
            <person name="Gonzalez J."/>
            <person name="Henrissat B."/>
            <person name="Kuo A."/>
            <person name="Liang C."/>
            <person name="Lipzen A."/>
            <person name="Lutzoni F."/>
            <person name="Magnuson J."/>
            <person name="Mondo S."/>
            <person name="Nolan M."/>
            <person name="Ohm R."/>
            <person name="Pangilinan J."/>
            <person name="Park H.-J."/>
            <person name="Ramirez L."/>
            <person name="Alfaro M."/>
            <person name="Sun H."/>
            <person name="Tritt A."/>
            <person name="Yoshinaga Y."/>
            <person name="Zwiers L.-H."/>
            <person name="Turgeon B."/>
            <person name="Goodwin S."/>
            <person name="Spatafora J."/>
            <person name="Crous P."/>
            <person name="Grigoriev I."/>
        </authorList>
    </citation>
    <scope>NUCLEOTIDE SEQUENCE</scope>
    <source>
        <strain evidence="1">CBS 260.36</strain>
    </source>
</reference>
<accession>A0A9P4MEW8</accession>
<name>A0A9P4MEW8_9PEZI</name>
<dbReference type="AlphaFoldDB" id="A0A9P4MEW8"/>
<comment type="caution">
    <text evidence="1">The sequence shown here is derived from an EMBL/GenBank/DDBJ whole genome shotgun (WGS) entry which is preliminary data.</text>
</comment>